<sequence>MPIPTNLKDINRATIKEALGEVVNFTRLALSGKPMISVRDLGDGRISLTEGYFGSKTAVSGLRFEDLPQALEGRMISEEAAIEAFRFMVKRQMLMPANENR</sequence>
<accession>A0A7T5UHU4</accession>
<gene>
    <name evidence="1" type="ORF">HYS17_10880</name>
</gene>
<name>A0A7T5UHU4_9BACT</name>
<protein>
    <submittedName>
        <fullName evidence="1">Uncharacterized protein</fullName>
    </submittedName>
</protein>
<evidence type="ECO:0000313" key="2">
    <source>
        <dbReference type="Proteomes" id="UP000595362"/>
    </source>
</evidence>
<dbReference type="EMBL" id="CP066681">
    <property type="protein sequence ID" value="QQG35988.1"/>
    <property type="molecule type" value="Genomic_DNA"/>
</dbReference>
<proteinExistence type="predicted"/>
<reference evidence="1 2" key="1">
    <citation type="submission" date="2020-07" db="EMBL/GenBank/DDBJ databases">
        <title>Huge and variable diversity of episymbiotic CPR bacteria and DPANN archaea in groundwater ecosystems.</title>
        <authorList>
            <person name="He C.Y."/>
            <person name="Keren R."/>
            <person name="Whittaker M."/>
            <person name="Farag I.F."/>
            <person name="Doudna J."/>
            <person name="Cate J.H.D."/>
            <person name="Banfield J.F."/>
        </authorList>
    </citation>
    <scope>NUCLEOTIDE SEQUENCE [LARGE SCALE GENOMIC DNA]</scope>
    <source>
        <strain evidence="1">NC_groundwater_70_Ag_B-0.1um_54_66</strain>
    </source>
</reference>
<dbReference type="AlphaFoldDB" id="A0A7T5UHU4"/>
<evidence type="ECO:0000313" key="1">
    <source>
        <dbReference type="EMBL" id="QQG35988.1"/>
    </source>
</evidence>
<organism evidence="1 2">
    <name type="scientific">Micavibrio aeruginosavorus</name>
    <dbReference type="NCBI Taxonomy" id="349221"/>
    <lineage>
        <taxon>Bacteria</taxon>
        <taxon>Pseudomonadati</taxon>
        <taxon>Bdellovibrionota</taxon>
        <taxon>Bdellovibrionia</taxon>
        <taxon>Bdellovibrionales</taxon>
        <taxon>Pseudobdellovibrionaceae</taxon>
        <taxon>Micavibrio</taxon>
    </lineage>
</organism>
<dbReference type="Proteomes" id="UP000595362">
    <property type="component" value="Chromosome"/>
</dbReference>